<gene>
    <name evidence="1" type="ORF">AAEO60_02770</name>
</gene>
<dbReference type="Proteomes" id="UP001497045">
    <property type="component" value="Unassembled WGS sequence"/>
</dbReference>
<proteinExistence type="predicted"/>
<dbReference type="EMBL" id="JBBYHV010000001">
    <property type="protein sequence ID" value="MEL1249587.1"/>
    <property type="molecule type" value="Genomic_DNA"/>
</dbReference>
<keyword evidence="2" id="KW-1185">Reference proteome</keyword>
<name>A0ABU9IAZ0_9SPHN</name>
<sequence length="134" mass="15792">MALPLAIGLAAPAASAQDRGWSEYNHDVRYDRSDRRERRGQRGHAVVQNRINQLAHDIDHARRNGELNRREVRSLSLRLDTVERAYGAFARNGLSRHDVGTLNWRIDQAYDALDQARYNRDDYRDDRRRYRGRY</sequence>
<comment type="caution">
    <text evidence="1">The sequence shown here is derived from an EMBL/GenBank/DDBJ whole genome shotgun (WGS) entry which is preliminary data.</text>
</comment>
<evidence type="ECO:0000313" key="1">
    <source>
        <dbReference type="EMBL" id="MEL1249587.1"/>
    </source>
</evidence>
<organism evidence="1 2">
    <name type="scientific">Aurantiacibacter gilvus</name>
    <dbReference type="NCBI Taxonomy" id="3139141"/>
    <lineage>
        <taxon>Bacteria</taxon>
        <taxon>Pseudomonadati</taxon>
        <taxon>Pseudomonadota</taxon>
        <taxon>Alphaproteobacteria</taxon>
        <taxon>Sphingomonadales</taxon>
        <taxon>Erythrobacteraceae</taxon>
        <taxon>Aurantiacibacter</taxon>
    </lineage>
</organism>
<accession>A0ABU9IAZ0</accession>
<dbReference type="RefSeq" id="WP_341672122.1">
    <property type="nucleotide sequence ID" value="NZ_JBBYHV010000001.1"/>
</dbReference>
<evidence type="ECO:0000313" key="2">
    <source>
        <dbReference type="Proteomes" id="UP001497045"/>
    </source>
</evidence>
<reference evidence="1 2" key="1">
    <citation type="submission" date="2024-04" db="EMBL/GenBank/DDBJ databases">
        <title>Aurantiacibacter sp. DGU6 16S ribosomal RNA gene Genome sequencing and assembly.</title>
        <authorList>
            <person name="Park S."/>
        </authorList>
    </citation>
    <scope>NUCLEOTIDE SEQUENCE [LARGE SCALE GENOMIC DNA]</scope>
    <source>
        <strain evidence="1 2">DGU6</strain>
    </source>
</reference>
<protein>
    <submittedName>
        <fullName evidence="1">Uncharacterized protein</fullName>
    </submittedName>
</protein>